<gene>
    <name evidence="2" type="primary">Bm11905</name>
    <name evidence="2" type="ORF">BM_Bm11905</name>
</gene>
<feature type="region of interest" description="Disordered" evidence="1">
    <location>
        <begin position="1"/>
        <end position="22"/>
    </location>
</feature>
<reference evidence="2" key="1">
    <citation type="journal article" date="2007" name="Science">
        <title>Draft genome of the filarial nematode parasite Brugia malayi.</title>
        <authorList>
            <person name="Ghedin E."/>
            <person name="Wang S."/>
            <person name="Spiro D."/>
            <person name="Caler E."/>
            <person name="Zhao Q."/>
            <person name="Crabtree J."/>
            <person name="Allen J.E."/>
            <person name="Delcher A.L."/>
            <person name="Guiliano D.B."/>
            <person name="Miranda-Saavedra D."/>
            <person name="Angiuoli S.V."/>
            <person name="Creasy T."/>
            <person name="Amedeo P."/>
            <person name="Haas B."/>
            <person name="El-Sayed N.M."/>
            <person name="Wortman J.R."/>
            <person name="Feldblyum T."/>
            <person name="Tallon L."/>
            <person name="Schatz M."/>
            <person name="Shumway M."/>
            <person name="Koo H."/>
            <person name="Salzberg S.L."/>
            <person name="Schobel S."/>
            <person name="Pertea M."/>
            <person name="Pop M."/>
            <person name="White O."/>
            <person name="Barton G.J."/>
            <person name="Carlow C.K."/>
            <person name="Crawford M.J."/>
            <person name="Daub J."/>
            <person name="Dimmic M.W."/>
            <person name="Estes C.F."/>
            <person name="Foster J.M."/>
            <person name="Ganatra M."/>
            <person name="Gregory W.F."/>
            <person name="Johnson N.M."/>
            <person name="Jin J."/>
            <person name="Komuniecki R."/>
            <person name="Korf I."/>
            <person name="Kumar S."/>
            <person name="Laney S."/>
            <person name="Li B.W."/>
            <person name="Li W."/>
            <person name="Lindblom T.H."/>
            <person name="Lustigman S."/>
            <person name="Ma D."/>
            <person name="Maina C.V."/>
            <person name="Martin D.M."/>
            <person name="McCarter J.P."/>
            <person name="McReynolds L."/>
            <person name="Mitreva M."/>
            <person name="Nutman T.B."/>
            <person name="Parkinson J."/>
            <person name="Peregrin-Alvarez J.M."/>
            <person name="Poole C."/>
            <person name="Ren Q."/>
            <person name="Saunders L."/>
            <person name="Sluder A.E."/>
            <person name="Smith K."/>
            <person name="Stanke M."/>
            <person name="Unnasch T.R."/>
            <person name="Ware J."/>
            <person name="Wei A.D."/>
            <person name="Weil G."/>
            <person name="Williams D.J."/>
            <person name="Zhang Y."/>
            <person name="Williams S.A."/>
            <person name="Fraser-Liggett C."/>
            <person name="Slatko B."/>
            <person name="Blaxter M.L."/>
            <person name="Scott A.L."/>
        </authorList>
    </citation>
    <scope>NUCLEOTIDE SEQUENCE</scope>
    <source>
        <strain evidence="2">FR3</strain>
    </source>
</reference>
<organism evidence="2">
    <name type="scientific">Brugia malayi</name>
    <name type="common">Filarial nematode worm</name>
    <dbReference type="NCBI Taxonomy" id="6279"/>
    <lineage>
        <taxon>Eukaryota</taxon>
        <taxon>Metazoa</taxon>
        <taxon>Ecdysozoa</taxon>
        <taxon>Nematoda</taxon>
        <taxon>Chromadorea</taxon>
        <taxon>Rhabditida</taxon>
        <taxon>Spirurina</taxon>
        <taxon>Spiruromorpha</taxon>
        <taxon>Filarioidea</taxon>
        <taxon>Onchocercidae</taxon>
        <taxon>Brugia</taxon>
    </lineage>
</organism>
<proteinExistence type="predicted"/>
<evidence type="ECO:0000313" key="2">
    <source>
        <dbReference type="EMBL" id="CDQ07576.1"/>
    </source>
</evidence>
<evidence type="ECO:0000256" key="1">
    <source>
        <dbReference type="SAM" id="MobiDB-lite"/>
    </source>
</evidence>
<sequence length="153" mass="16449">MTVAFSNVAPCLPTENPRGSLTSQEVWAQGKGQNGGNSVSGKIQPGLDSLFLLPLQSSFSLSGPRGGSGVGLPPLEHLEGSLERVGQRHPKIGRDLPRGRTQLLEGTFCPQSAGDSSQPAQHSTRTERWHLSSIKLLGQNLARSYHHRCSSWT</sequence>
<feature type="compositionally biased region" description="Polar residues" evidence="1">
    <location>
        <begin position="109"/>
        <end position="123"/>
    </location>
</feature>
<feature type="non-terminal residue" evidence="2">
    <location>
        <position position="153"/>
    </location>
</feature>
<dbReference type="AlphaFoldDB" id="A0A1I9GAA8"/>
<protein>
    <submittedName>
        <fullName evidence="2">Bm11905</fullName>
    </submittedName>
</protein>
<name>A0A1I9GAA8_BRUMA</name>
<accession>A0A1I9GAA8</accession>
<dbReference type="EMBL" id="LN860675">
    <property type="protein sequence ID" value="CDQ07576.1"/>
    <property type="molecule type" value="Genomic_DNA"/>
</dbReference>
<feature type="region of interest" description="Disordered" evidence="1">
    <location>
        <begin position="108"/>
        <end position="127"/>
    </location>
</feature>
<reference evidence="2" key="2">
    <citation type="submission" date="2012-12" db="EMBL/GenBank/DDBJ databases">
        <authorList>
            <consortium name="WormBase Consortium"/>
            <person name="Ghedin E."/>
            <person name="Paulini M."/>
        </authorList>
    </citation>
    <scope>NUCLEOTIDE SEQUENCE</scope>
    <source>
        <strain evidence="2">FR3</strain>
    </source>
</reference>